<keyword evidence="5" id="KW-0677">Repeat</keyword>
<proteinExistence type="predicted"/>
<gene>
    <name evidence="10" type="ORF">pdam_00024518</name>
</gene>
<dbReference type="STRING" id="46731.A0A3M6TKH6"/>
<comment type="caution">
    <text evidence="10">The sequence shown here is derived from an EMBL/GenBank/DDBJ whole genome shotgun (WGS) entry which is preliminary data.</text>
</comment>
<feature type="domain" description="EGF-like" evidence="9">
    <location>
        <begin position="14"/>
        <end position="53"/>
    </location>
</feature>
<dbReference type="AlphaFoldDB" id="A0A3M6TKH6"/>
<dbReference type="InterPro" id="IPR001881">
    <property type="entry name" value="EGF-like_Ca-bd_dom"/>
</dbReference>
<evidence type="ECO:0000313" key="11">
    <source>
        <dbReference type="Proteomes" id="UP000275408"/>
    </source>
</evidence>
<sequence>TSVYCIIYLKPISDINECEKPTLNKCGKTSICVNEHGHYNCTCGNGYVLDKSGHKLECKDIDECAVKKSCHVDASCFNSPGSFNCTCSHGFGGDGYKSCL</sequence>
<organism evidence="10 11">
    <name type="scientific">Pocillopora damicornis</name>
    <name type="common">Cauliflower coral</name>
    <name type="synonym">Millepora damicornis</name>
    <dbReference type="NCBI Taxonomy" id="46731"/>
    <lineage>
        <taxon>Eukaryota</taxon>
        <taxon>Metazoa</taxon>
        <taxon>Cnidaria</taxon>
        <taxon>Anthozoa</taxon>
        <taxon>Hexacorallia</taxon>
        <taxon>Scleractinia</taxon>
        <taxon>Astrocoeniina</taxon>
        <taxon>Pocilloporidae</taxon>
        <taxon>Pocillopora</taxon>
    </lineage>
</organism>
<dbReference type="InterPro" id="IPR000742">
    <property type="entry name" value="EGF"/>
</dbReference>
<dbReference type="PANTHER" id="PTHR24040:SF13">
    <property type="entry name" value="FIBROPELLIN-1"/>
    <property type="match status" value="1"/>
</dbReference>
<dbReference type="Pfam" id="PF07645">
    <property type="entry name" value="EGF_CA"/>
    <property type="match status" value="2"/>
</dbReference>
<evidence type="ECO:0000256" key="4">
    <source>
        <dbReference type="ARBA" id="ARBA00022729"/>
    </source>
</evidence>
<dbReference type="Proteomes" id="UP000275408">
    <property type="component" value="Unassembled WGS sequence"/>
</dbReference>
<dbReference type="PANTHER" id="PTHR24040">
    <property type="entry name" value="LAMININ G-LIKE DOMAIN-CONTAINING PROTEIN"/>
    <property type="match status" value="1"/>
</dbReference>
<feature type="domain" description="EGF-like" evidence="9">
    <location>
        <begin position="60"/>
        <end position="94"/>
    </location>
</feature>
<evidence type="ECO:0000313" key="10">
    <source>
        <dbReference type="EMBL" id="RMX41801.1"/>
    </source>
</evidence>
<dbReference type="FunFam" id="2.10.25.10:FF:000038">
    <property type="entry name" value="Fibrillin 2"/>
    <property type="match status" value="2"/>
</dbReference>
<dbReference type="EMBL" id="RCHS01003441">
    <property type="protein sequence ID" value="RMX41801.1"/>
    <property type="molecule type" value="Genomic_DNA"/>
</dbReference>
<keyword evidence="11" id="KW-1185">Reference proteome</keyword>
<keyword evidence="3 8" id="KW-0245">EGF-like domain</keyword>
<dbReference type="InterPro" id="IPR018097">
    <property type="entry name" value="EGF_Ca-bd_CS"/>
</dbReference>
<evidence type="ECO:0000256" key="3">
    <source>
        <dbReference type="ARBA" id="ARBA00022536"/>
    </source>
</evidence>
<keyword evidence="6" id="KW-1015">Disulfide bond</keyword>
<comment type="caution">
    <text evidence="8">Lacks conserved residue(s) required for the propagation of feature annotation.</text>
</comment>
<evidence type="ECO:0000256" key="5">
    <source>
        <dbReference type="ARBA" id="ARBA00022737"/>
    </source>
</evidence>
<dbReference type="GO" id="GO:0005576">
    <property type="term" value="C:extracellular region"/>
    <property type="evidence" value="ECO:0007669"/>
    <property type="project" value="UniProtKB-SubCell"/>
</dbReference>
<dbReference type="InterPro" id="IPR051145">
    <property type="entry name" value="GAS-SHBG-PROS"/>
</dbReference>
<dbReference type="SMART" id="SM00179">
    <property type="entry name" value="EGF_CA"/>
    <property type="match status" value="2"/>
</dbReference>
<dbReference type="Gene3D" id="2.10.25.10">
    <property type="entry name" value="Laminin"/>
    <property type="match status" value="2"/>
</dbReference>
<feature type="non-terminal residue" evidence="10">
    <location>
        <position position="100"/>
    </location>
</feature>
<accession>A0A3M6TKH6</accession>
<keyword evidence="4" id="KW-0732">Signal</keyword>
<keyword evidence="7" id="KW-0325">Glycoprotein</keyword>
<keyword evidence="2" id="KW-0964">Secreted</keyword>
<evidence type="ECO:0000256" key="7">
    <source>
        <dbReference type="ARBA" id="ARBA00023180"/>
    </source>
</evidence>
<dbReference type="InterPro" id="IPR049883">
    <property type="entry name" value="NOTCH1_EGF-like"/>
</dbReference>
<dbReference type="PROSITE" id="PS01187">
    <property type="entry name" value="EGF_CA"/>
    <property type="match status" value="1"/>
</dbReference>
<evidence type="ECO:0000259" key="9">
    <source>
        <dbReference type="PROSITE" id="PS50026"/>
    </source>
</evidence>
<protein>
    <recommendedName>
        <fullName evidence="9">EGF-like domain-containing protein</fullName>
    </recommendedName>
</protein>
<feature type="non-terminal residue" evidence="10">
    <location>
        <position position="1"/>
    </location>
</feature>
<reference evidence="10 11" key="1">
    <citation type="journal article" date="2018" name="Sci. Rep.">
        <title>Comparative analysis of the Pocillopora damicornis genome highlights role of immune system in coral evolution.</title>
        <authorList>
            <person name="Cunning R."/>
            <person name="Bay R.A."/>
            <person name="Gillette P."/>
            <person name="Baker A.C."/>
            <person name="Traylor-Knowles N."/>
        </authorList>
    </citation>
    <scope>NUCLEOTIDE SEQUENCE [LARGE SCALE GENOMIC DNA]</scope>
    <source>
        <strain evidence="10">RSMAS</strain>
        <tissue evidence="10">Whole animal</tissue>
    </source>
</reference>
<dbReference type="InterPro" id="IPR000152">
    <property type="entry name" value="EGF-type_Asp/Asn_hydroxyl_site"/>
</dbReference>
<dbReference type="SMART" id="SM00181">
    <property type="entry name" value="EGF"/>
    <property type="match status" value="2"/>
</dbReference>
<dbReference type="CDD" id="cd00054">
    <property type="entry name" value="EGF_CA"/>
    <property type="match status" value="2"/>
</dbReference>
<evidence type="ECO:0000256" key="2">
    <source>
        <dbReference type="ARBA" id="ARBA00022525"/>
    </source>
</evidence>
<comment type="subcellular location">
    <subcellularLocation>
        <location evidence="1">Secreted</location>
    </subcellularLocation>
</comment>
<dbReference type="PROSITE" id="PS00010">
    <property type="entry name" value="ASX_HYDROXYL"/>
    <property type="match status" value="2"/>
</dbReference>
<dbReference type="PROSITE" id="PS50026">
    <property type="entry name" value="EGF_3"/>
    <property type="match status" value="2"/>
</dbReference>
<dbReference type="SUPFAM" id="SSF57196">
    <property type="entry name" value="EGF/Laminin"/>
    <property type="match status" value="2"/>
</dbReference>
<evidence type="ECO:0000256" key="8">
    <source>
        <dbReference type="PROSITE-ProRule" id="PRU00076"/>
    </source>
</evidence>
<dbReference type="GO" id="GO:0005509">
    <property type="term" value="F:calcium ion binding"/>
    <property type="evidence" value="ECO:0007669"/>
    <property type="project" value="InterPro"/>
</dbReference>
<name>A0A3M6TKH6_POCDA</name>
<evidence type="ECO:0000256" key="1">
    <source>
        <dbReference type="ARBA" id="ARBA00004613"/>
    </source>
</evidence>
<evidence type="ECO:0000256" key="6">
    <source>
        <dbReference type="ARBA" id="ARBA00023157"/>
    </source>
</evidence>